<sequence>MRRQHGMPLHDERIMPYVQMAGLAHLARLNDHWFRLDEPLVSAFVERWRSETHTFHMPFGECTITLQDIAYHLGLPIDRQYVSSCLMDFERYIEGGRPAWTWFEKLLGCCTAGLLRQVHCKVHLDAGDIQSSSRARRREDMPMSCGQQARGEVGRTTAAPPVLDLLAIPGWSGYQLTSSEKGPRIAHCRLHIDLLRLGDFVWMPYSSPDVMQVVHPEILESRHTALWMSTTLPALTSIYFETY</sequence>
<name>A0A444X7V4_ARAHY</name>
<gene>
    <name evidence="2" type="ORF">Ahy_B10g105381</name>
</gene>
<evidence type="ECO:0000313" key="2">
    <source>
        <dbReference type="EMBL" id="RYQ85776.1"/>
    </source>
</evidence>
<dbReference type="EMBL" id="SDMP01000020">
    <property type="protein sequence ID" value="RYQ85776.1"/>
    <property type="molecule type" value="Genomic_DNA"/>
</dbReference>
<organism evidence="2 3">
    <name type="scientific">Arachis hypogaea</name>
    <name type="common">Peanut</name>
    <dbReference type="NCBI Taxonomy" id="3818"/>
    <lineage>
        <taxon>Eukaryota</taxon>
        <taxon>Viridiplantae</taxon>
        <taxon>Streptophyta</taxon>
        <taxon>Embryophyta</taxon>
        <taxon>Tracheophyta</taxon>
        <taxon>Spermatophyta</taxon>
        <taxon>Magnoliopsida</taxon>
        <taxon>eudicotyledons</taxon>
        <taxon>Gunneridae</taxon>
        <taxon>Pentapetalae</taxon>
        <taxon>rosids</taxon>
        <taxon>fabids</taxon>
        <taxon>Fabales</taxon>
        <taxon>Fabaceae</taxon>
        <taxon>Papilionoideae</taxon>
        <taxon>50 kb inversion clade</taxon>
        <taxon>dalbergioids sensu lato</taxon>
        <taxon>Dalbergieae</taxon>
        <taxon>Pterocarpus clade</taxon>
        <taxon>Arachis</taxon>
    </lineage>
</organism>
<proteinExistence type="predicted"/>
<evidence type="ECO:0000259" key="1">
    <source>
        <dbReference type="Pfam" id="PF10536"/>
    </source>
</evidence>
<dbReference type="AlphaFoldDB" id="A0A444X7V4"/>
<comment type="caution">
    <text evidence="2">The sequence shown here is derived from an EMBL/GenBank/DDBJ whole genome shotgun (WGS) entry which is preliminary data.</text>
</comment>
<dbReference type="PANTHER" id="PTHR46033">
    <property type="entry name" value="PROTEIN MAIN-LIKE 2"/>
    <property type="match status" value="1"/>
</dbReference>
<dbReference type="Proteomes" id="UP000289738">
    <property type="component" value="Chromosome B10"/>
</dbReference>
<dbReference type="InterPro" id="IPR044824">
    <property type="entry name" value="MAIN-like"/>
</dbReference>
<dbReference type="InterPro" id="IPR019557">
    <property type="entry name" value="AminoTfrase-like_pln_mobile"/>
</dbReference>
<dbReference type="PANTHER" id="PTHR46033:SF8">
    <property type="entry name" value="PROTEIN MAINTENANCE OF MERISTEMS-LIKE"/>
    <property type="match status" value="1"/>
</dbReference>
<evidence type="ECO:0000313" key="3">
    <source>
        <dbReference type="Proteomes" id="UP000289738"/>
    </source>
</evidence>
<protein>
    <recommendedName>
        <fullName evidence="1">Aminotransferase-like plant mobile domain-containing protein</fullName>
    </recommendedName>
</protein>
<keyword evidence="3" id="KW-1185">Reference proteome</keyword>
<dbReference type="GO" id="GO:0010073">
    <property type="term" value="P:meristem maintenance"/>
    <property type="evidence" value="ECO:0007669"/>
    <property type="project" value="InterPro"/>
</dbReference>
<dbReference type="Pfam" id="PF10536">
    <property type="entry name" value="PMD"/>
    <property type="match status" value="1"/>
</dbReference>
<reference evidence="2 3" key="1">
    <citation type="submission" date="2019-01" db="EMBL/GenBank/DDBJ databases">
        <title>Sequencing of cultivated peanut Arachis hypogaea provides insights into genome evolution and oil improvement.</title>
        <authorList>
            <person name="Chen X."/>
        </authorList>
    </citation>
    <scope>NUCLEOTIDE SEQUENCE [LARGE SCALE GENOMIC DNA]</scope>
    <source>
        <strain evidence="3">cv. Fuhuasheng</strain>
        <tissue evidence="2">Leaves</tissue>
    </source>
</reference>
<feature type="domain" description="Aminotransferase-like plant mobile" evidence="1">
    <location>
        <begin position="25"/>
        <end position="84"/>
    </location>
</feature>
<accession>A0A444X7V4</accession>